<feature type="domain" description="G-patch" evidence="2">
    <location>
        <begin position="83"/>
        <end position="130"/>
    </location>
</feature>
<feature type="region of interest" description="Disordered" evidence="1">
    <location>
        <begin position="42"/>
        <end position="61"/>
    </location>
</feature>
<name>H0GYQ7_SACCK</name>
<reference evidence="3 4" key="1">
    <citation type="journal article" date="2012" name="FEMS Yeast Res.">
        <title>The genome sequence of the wine yeast VIN7 reveals an allotriploid hybrid genome with Saccharomyces cerevisiae and Saccharomyces kudriavzevii origins.</title>
        <authorList>
            <person name="Borneman A.R."/>
            <person name="Desany B.A."/>
            <person name="Riches D."/>
            <person name="Affourtit J.P."/>
            <person name="Forgan A.H."/>
            <person name="Pretorius I.S."/>
            <person name="Egholm M."/>
            <person name="Chambers P.J."/>
        </authorList>
    </citation>
    <scope>NUCLEOTIDE SEQUENCE [LARGE SCALE GENOMIC DNA]</scope>
    <source>
        <strain evidence="3 4">VIN7</strain>
    </source>
</reference>
<dbReference type="Proteomes" id="UP000009009">
    <property type="component" value="Unassembled WGS sequence"/>
</dbReference>
<evidence type="ECO:0000313" key="3">
    <source>
        <dbReference type="EMBL" id="EHN01062.1"/>
    </source>
</evidence>
<dbReference type="PROSITE" id="PS50174">
    <property type="entry name" value="G_PATCH"/>
    <property type="match status" value="1"/>
</dbReference>
<accession>H0GYQ7</accession>
<comment type="caution">
    <text evidence="3">The sequence shown here is derived from an EMBL/GenBank/DDBJ whole genome shotgun (WGS) entry which is preliminary data.</text>
</comment>
<sequence>MESKTTEKEEVACVLVHHNMAESGSDGNNNFFFKRRRIDPCNYSDEEEEKDDTSSPSNGIAYREDSLEGIDNSRPMNSKLTKKYGIGAKLLSKMGYVAGKGLGKDGSGIATPIEAQSRPLHNAGLGMFSRTMNSNYSYEDDDELSSEDELAEGARQVKFNKTSTEILGEPAFHDADDIVIVRTLRELRIANVQLPDKITKEMNLLNKVSKSKKDAFMKTLQKLLAIQKSLEVIRERTLPLELQLRQHDEQKALLSDLEASLKDESKDLSLFDKISTILKLSDDDLIDRLISSLLDKELSIDLDWDPLEKPNNILDQLTLIVELLAYRMDTASKFLNRTQTTLFKIIYPKLEKFWKEFDLTKRKIDYTIALLLDFEQVLNFIECKQHIMEKYIYPKLLQSLDNWKLQDEEKFVSPRIWALDFMVLIDDKIKDVLVNKIEAKFLSYCQNWYHREPLCISNADIIFIRELLCERSYYRILCKEFLPKFIDVLWESHNDPIFELEDWKEEQQSGEKDSGFFYFMKKLRRYAHYFHPKQYQLLLRGTFNNINKILYQWHLYSTVEDLHKSKWWLNWLINVMFEDSLPTEVELLEVRKSYEIFAMSERFCVDKSVLDEDFDLDESLQNLMEVQVIDDNTKTGQEPVYTVQNIPLTKVTNSFKDVVEDYCLEKGYLISKIPNRYTQLPYGQDQDSVVPLFEIRNGKRTVEVALKHDVLWLEDTNGTFQPTYLWALSF</sequence>
<dbReference type="SMART" id="SM00443">
    <property type="entry name" value="G_patch"/>
    <property type="match status" value="1"/>
</dbReference>
<protein>
    <submittedName>
        <fullName evidence="3">Spp382p</fullName>
    </submittedName>
</protein>
<evidence type="ECO:0000259" key="2">
    <source>
        <dbReference type="PROSITE" id="PS50174"/>
    </source>
</evidence>
<dbReference type="Pfam" id="PF01585">
    <property type="entry name" value="G-patch"/>
    <property type="match status" value="1"/>
</dbReference>
<organism evidence="3 4">
    <name type="scientific">Saccharomyces cerevisiae x Saccharomyces kudriavzevii (strain VIN7)</name>
    <name type="common">Yeast</name>
    <dbReference type="NCBI Taxonomy" id="1095631"/>
    <lineage>
        <taxon>Eukaryota</taxon>
        <taxon>Fungi</taxon>
        <taxon>Dikarya</taxon>
        <taxon>Ascomycota</taxon>
        <taxon>Saccharomycotina</taxon>
        <taxon>Saccharomycetes</taxon>
        <taxon>Saccharomycetales</taxon>
        <taxon>Saccharomycetaceae</taxon>
        <taxon>Saccharomyces</taxon>
    </lineage>
</organism>
<dbReference type="GO" id="GO:0071008">
    <property type="term" value="C:U2-type post-mRNA release spliceosomal complex"/>
    <property type="evidence" value="ECO:0007669"/>
    <property type="project" value="TreeGrafter"/>
</dbReference>
<dbReference type="PANTHER" id="PTHR23329:SF1">
    <property type="entry name" value="TUFTELIN-INTERACTING PROTEIN 11"/>
    <property type="match status" value="1"/>
</dbReference>
<keyword evidence="4" id="KW-1185">Reference proteome</keyword>
<dbReference type="AlphaFoldDB" id="H0GYQ7"/>
<dbReference type="PhylomeDB" id="H0GYQ7"/>
<dbReference type="HOGENOM" id="CLU_434104_0_0_1"/>
<dbReference type="InterPro" id="IPR000467">
    <property type="entry name" value="G_patch_dom"/>
</dbReference>
<dbReference type="GO" id="GO:0000390">
    <property type="term" value="P:spliceosomal complex disassembly"/>
    <property type="evidence" value="ECO:0007669"/>
    <property type="project" value="InterPro"/>
</dbReference>
<evidence type="ECO:0000256" key="1">
    <source>
        <dbReference type="SAM" id="MobiDB-lite"/>
    </source>
</evidence>
<dbReference type="GO" id="GO:0003676">
    <property type="term" value="F:nucleic acid binding"/>
    <property type="evidence" value="ECO:0007669"/>
    <property type="project" value="InterPro"/>
</dbReference>
<proteinExistence type="predicted"/>
<evidence type="ECO:0000313" key="4">
    <source>
        <dbReference type="Proteomes" id="UP000009009"/>
    </source>
</evidence>
<dbReference type="PANTHER" id="PTHR23329">
    <property type="entry name" value="TUFTELIN-INTERACTING PROTEIN 11-RELATED"/>
    <property type="match status" value="1"/>
</dbReference>
<gene>
    <name evidence="3" type="ORF">VIN7_8908</name>
</gene>
<dbReference type="InterPro" id="IPR045211">
    <property type="entry name" value="TFP11/STIP/Ntr1"/>
</dbReference>
<dbReference type="OrthoDB" id="4822at2759"/>
<dbReference type="EMBL" id="AGVY01000316">
    <property type="protein sequence ID" value="EHN01062.1"/>
    <property type="molecule type" value="Genomic_DNA"/>
</dbReference>